<organism evidence="3 4">
    <name type="scientific">Roseateles depolymerans</name>
    <dbReference type="NCBI Taxonomy" id="76731"/>
    <lineage>
        <taxon>Bacteria</taxon>
        <taxon>Pseudomonadati</taxon>
        <taxon>Pseudomonadota</taxon>
        <taxon>Betaproteobacteria</taxon>
        <taxon>Burkholderiales</taxon>
        <taxon>Sphaerotilaceae</taxon>
        <taxon>Roseateles</taxon>
    </lineage>
</organism>
<dbReference type="InterPro" id="IPR029052">
    <property type="entry name" value="Metallo-depent_PP-like"/>
</dbReference>
<dbReference type="Pfam" id="PF12850">
    <property type="entry name" value="Metallophos_2"/>
    <property type="match status" value="1"/>
</dbReference>
<evidence type="ECO:0000313" key="3">
    <source>
        <dbReference type="EMBL" id="PZP29406.1"/>
    </source>
</evidence>
<dbReference type="PANTHER" id="PTHR42850">
    <property type="entry name" value="METALLOPHOSPHOESTERASE"/>
    <property type="match status" value="1"/>
</dbReference>
<dbReference type="Proteomes" id="UP000249633">
    <property type="component" value="Unassembled WGS sequence"/>
</dbReference>
<dbReference type="PIRSF" id="PIRSF000883">
    <property type="entry name" value="Pesterase_MJ0912"/>
    <property type="match status" value="1"/>
</dbReference>
<sequence length="261" mass="28519">MLWAVISDLHANRQALEAVLADARRHGATRFALLGDFVGYGADPAWVLGEVMRLVAEEGAVAVRGNHDEAVARGGQPQMHPDARAVIDWTHAQLNAPQLAFLEQLPMTARTRPEEGDCLFVHANAYNPAGWDYVQGRAEAVQSLHAVPSRMQFCGHMHEPMLFHISGTGKAGDFHPQPDVLMPLPAHRQWLAIPGSCGQPRDGNPAACYALFKPGATTHDDAQLRFMRVPYDVDSAVAALRATSMPTEIVERLARRLLTGE</sequence>
<protein>
    <submittedName>
        <fullName evidence="3">Metallophosphatase family protein</fullName>
    </submittedName>
</protein>
<dbReference type="InterPro" id="IPR011152">
    <property type="entry name" value="Pesterase_MJ0912"/>
</dbReference>
<feature type="domain" description="Calcineurin-like phosphoesterase" evidence="2">
    <location>
        <begin position="1"/>
        <end position="212"/>
    </location>
</feature>
<name>A0A2W5F9U1_9BURK</name>
<dbReference type="PANTHER" id="PTHR42850:SF2">
    <property type="entry name" value="BLL5683 PROTEIN"/>
    <property type="match status" value="1"/>
</dbReference>
<dbReference type="GO" id="GO:0016791">
    <property type="term" value="F:phosphatase activity"/>
    <property type="evidence" value="ECO:0007669"/>
    <property type="project" value="TreeGrafter"/>
</dbReference>
<reference evidence="3 4" key="1">
    <citation type="submission" date="2017-08" db="EMBL/GenBank/DDBJ databases">
        <title>Infants hospitalized years apart are colonized by the same room-sourced microbial strains.</title>
        <authorList>
            <person name="Brooks B."/>
            <person name="Olm M.R."/>
            <person name="Firek B.A."/>
            <person name="Baker R."/>
            <person name="Thomas B.C."/>
            <person name="Morowitz M.J."/>
            <person name="Banfield J.F."/>
        </authorList>
    </citation>
    <scope>NUCLEOTIDE SEQUENCE [LARGE SCALE GENOMIC DNA]</scope>
    <source>
        <strain evidence="3">S2_012_000_R2_81</strain>
    </source>
</reference>
<evidence type="ECO:0000313" key="4">
    <source>
        <dbReference type="Proteomes" id="UP000249633"/>
    </source>
</evidence>
<dbReference type="InterPro" id="IPR024654">
    <property type="entry name" value="Calcineurin-like_PHP_lpxH"/>
</dbReference>
<accession>A0A2W5F9U1</accession>
<dbReference type="EMBL" id="QFOD01000018">
    <property type="protein sequence ID" value="PZP29406.1"/>
    <property type="molecule type" value="Genomic_DNA"/>
</dbReference>
<proteinExistence type="inferred from homology"/>
<evidence type="ECO:0000259" key="2">
    <source>
        <dbReference type="Pfam" id="PF12850"/>
    </source>
</evidence>
<dbReference type="SUPFAM" id="SSF56300">
    <property type="entry name" value="Metallo-dependent phosphatases"/>
    <property type="match status" value="1"/>
</dbReference>
<evidence type="ECO:0000256" key="1">
    <source>
        <dbReference type="ARBA" id="ARBA00008950"/>
    </source>
</evidence>
<gene>
    <name evidence="3" type="ORF">DI603_17220</name>
</gene>
<dbReference type="InterPro" id="IPR050126">
    <property type="entry name" value="Ap4A_hydrolase"/>
</dbReference>
<dbReference type="AlphaFoldDB" id="A0A2W5F9U1"/>
<dbReference type="GO" id="GO:0005737">
    <property type="term" value="C:cytoplasm"/>
    <property type="evidence" value="ECO:0007669"/>
    <property type="project" value="TreeGrafter"/>
</dbReference>
<dbReference type="Gene3D" id="3.60.21.10">
    <property type="match status" value="1"/>
</dbReference>
<dbReference type="CDD" id="cd00838">
    <property type="entry name" value="MPP_superfamily"/>
    <property type="match status" value="1"/>
</dbReference>
<comment type="caution">
    <text evidence="3">The sequence shown here is derived from an EMBL/GenBank/DDBJ whole genome shotgun (WGS) entry which is preliminary data.</text>
</comment>
<comment type="similarity">
    <text evidence="1">Belongs to the metallophosphoesterase superfamily. YfcE family.</text>
</comment>